<organism evidence="11 12">
    <name type="scientific">Rhodopseudomonas palustris (strain HaA2)</name>
    <dbReference type="NCBI Taxonomy" id="316058"/>
    <lineage>
        <taxon>Bacteria</taxon>
        <taxon>Pseudomonadati</taxon>
        <taxon>Pseudomonadota</taxon>
        <taxon>Alphaproteobacteria</taxon>
        <taxon>Hyphomicrobiales</taxon>
        <taxon>Nitrobacteraceae</taxon>
        <taxon>Rhodopseudomonas</taxon>
    </lineage>
</organism>
<evidence type="ECO:0000256" key="8">
    <source>
        <dbReference type="ARBA" id="ARBA00022842"/>
    </source>
</evidence>
<accession>Q2J375</accession>
<dbReference type="eggNOG" id="COG1669">
    <property type="taxonomic scope" value="Bacteria"/>
</dbReference>
<dbReference type="GO" id="GO:0046872">
    <property type="term" value="F:metal ion binding"/>
    <property type="evidence" value="ECO:0007669"/>
    <property type="project" value="UniProtKB-KW"/>
</dbReference>
<dbReference type="PANTHER" id="PTHR33571">
    <property type="entry name" value="SSL8005 PROTEIN"/>
    <property type="match status" value="1"/>
</dbReference>
<comment type="cofactor">
    <cofactor evidence="1">
        <name>Mg(2+)</name>
        <dbReference type="ChEBI" id="CHEBI:18420"/>
    </cofactor>
</comment>
<evidence type="ECO:0000313" key="11">
    <source>
        <dbReference type="EMBL" id="ABD05085.1"/>
    </source>
</evidence>
<dbReference type="SUPFAM" id="SSF81301">
    <property type="entry name" value="Nucleotidyltransferase"/>
    <property type="match status" value="1"/>
</dbReference>
<dbReference type="GO" id="GO:0005524">
    <property type="term" value="F:ATP binding"/>
    <property type="evidence" value="ECO:0007669"/>
    <property type="project" value="UniProtKB-KW"/>
</dbReference>
<keyword evidence="8" id="KW-0460">Magnesium</keyword>
<dbReference type="GO" id="GO:0016779">
    <property type="term" value="F:nucleotidyltransferase activity"/>
    <property type="evidence" value="ECO:0007669"/>
    <property type="project" value="UniProtKB-KW"/>
</dbReference>
<keyword evidence="7" id="KW-0067">ATP-binding</keyword>
<reference evidence="11 12" key="1">
    <citation type="submission" date="2006-01" db="EMBL/GenBank/DDBJ databases">
        <title>Complete sequence of Rhodopseudomonas palustris HaA2.</title>
        <authorList>
            <consortium name="US DOE Joint Genome Institute"/>
            <person name="Copeland A."/>
            <person name="Lucas S."/>
            <person name="Lapidus A."/>
            <person name="Barry K."/>
            <person name="Detter J.C."/>
            <person name="Glavina T."/>
            <person name="Hammon N."/>
            <person name="Israni S."/>
            <person name="Pitluck S."/>
            <person name="Chain P."/>
            <person name="Malfatti S."/>
            <person name="Shin M."/>
            <person name="Vergez L."/>
            <person name="Schmutz J."/>
            <person name="Larimer F."/>
            <person name="Land M."/>
            <person name="Hauser L."/>
            <person name="Pelletier D.A."/>
            <person name="Kyrpides N."/>
            <person name="Anderson I."/>
            <person name="Oda Y."/>
            <person name="Harwood C.S."/>
            <person name="Richardson P."/>
        </authorList>
    </citation>
    <scope>NUCLEOTIDE SEQUENCE [LARGE SCALE GENOMIC DNA]</scope>
    <source>
        <strain evidence="11 12">HaA2</strain>
    </source>
</reference>
<evidence type="ECO:0000256" key="7">
    <source>
        <dbReference type="ARBA" id="ARBA00022840"/>
    </source>
</evidence>
<evidence type="ECO:0000256" key="6">
    <source>
        <dbReference type="ARBA" id="ARBA00022741"/>
    </source>
</evidence>
<keyword evidence="6" id="KW-0547">Nucleotide-binding</keyword>
<dbReference type="HOGENOM" id="CLU_130257_10_1_5"/>
<keyword evidence="3" id="KW-0808">Transferase</keyword>
<keyword evidence="12" id="KW-1185">Reference proteome</keyword>
<dbReference type="STRING" id="316058.RPB_0374"/>
<name>Q2J375_RHOP2</name>
<keyword evidence="5" id="KW-0479">Metal-binding</keyword>
<keyword evidence="4" id="KW-0548">Nucleotidyltransferase</keyword>
<evidence type="ECO:0000256" key="4">
    <source>
        <dbReference type="ARBA" id="ARBA00022695"/>
    </source>
</evidence>
<keyword evidence="2" id="KW-1277">Toxin-antitoxin system</keyword>
<protein>
    <submittedName>
        <fullName evidence="11">DNA polymerase, beta-like region</fullName>
    </submittedName>
</protein>
<dbReference type="InterPro" id="IPR043519">
    <property type="entry name" value="NT_sf"/>
</dbReference>
<dbReference type="InterPro" id="IPR052038">
    <property type="entry name" value="Type-VII_TA_antitoxin"/>
</dbReference>
<dbReference type="Gene3D" id="3.30.460.10">
    <property type="entry name" value="Beta Polymerase, domain 2"/>
    <property type="match status" value="1"/>
</dbReference>
<dbReference type="RefSeq" id="WP_011439275.1">
    <property type="nucleotide sequence ID" value="NC_007778.1"/>
</dbReference>
<dbReference type="PANTHER" id="PTHR33571:SF14">
    <property type="entry name" value="PROTEIN ADENYLYLTRANSFERASE MJ0435-RELATED"/>
    <property type="match status" value="1"/>
</dbReference>
<dbReference type="KEGG" id="rpb:RPB_0374"/>
<feature type="domain" description="Polymerase nucleotidyl transferase" evidence="10">
    <location>
        <begin position="39"/>
        <end position="115"/>
    </location>
</feature>
<dbReference type="EMBL" id="CP000250">
    <property type="protein sequence ID" value="ABD05085.1"/>
    <property type="molecule type" value="Genomic_DNA"/>
</dbReference>
<dbReference type="Pfam" id="PF01909">
    <property type="entry name" value="NTP_transf_2"/>
    <property type="match status" value="1"/>
</dbReference>
<evidence type="ECO:0000256" key="9">
    <source>
        <dbReference type="ARBA" id="ARBA00038276"/>
    </source>
</evidence>
<evidence type="ECO:0000259" key="10">
    <source>
        <dbReference type="Pfam" id="PF01909"/>
    </source>
</evidence>
<sequence length="121" mass="13646">MARWFAPRLTEASQTRRFVLYSAMDRIGALDILRRSQTALHERGVRHIALFGSVARGSERPDSDLDIMIEIDPDAHVTAFEYVDLKDYIAGLFDRPVDVVNRDQLKAHVAPSAEADAVYAF</sequence>
<dbReference type="CDD" id="cd05403">
    <property type="entry name" value="NT_KNTase_like"/>
    <property type="match status" value="1"/>
</dbReference>
<evidence type="ECO:0000256" key="5">
    <source>
        <dbReference type="ARBA" id="ARBA00022723"/>
    </source>
</evidence>
<gene>
    <name evidence="11" type="ordered locus">RPB_0374</name>
</gene>
<proteinExistence type="inferred from homology"/>
<evidence type="ECO:0000313" key="12">
    <source>
        <dbReference type="Proteomes" id="UP000008809"/>
    </source>
</evidence>
<evidence type="ECO:0000256" key="1">
    <source>
        <dbReference type="ARBA" id="ARBA00001946"/>
    </source>
</evidence>
<comment type="similarity">
    <text evidence="9">Belongs to the MntA antitoxin family.</text>
</comment>
<evidence type="ECO:0000256" key="2">
    <source>
        <dbReference type="ARBA" id="ARBA00022649"/>
    </source>
</evidence>
<evidence type="ECO:0000256" key="3">
    <source>
        <dbReference type="ARBA" id="ARBA00022679"/>
    </source>
</evidence>
<dbReference type="AlphaFoldDB" id="Q2J375"/>
<dbReference type="Proteomes" id="UP000008809">
    <property type="component" value="Chromosome"/>
</dbReference>
<dbReference type="InterPro" id="IPR002934">
    <property type="entry name" value="Polymerase_NTP_transf_dom"/>
</dbReference>